<gene>
    <name evidence="2" type="ORF">SCP_0412870</name>
</gene>
<dbReference type="OrthoDB" id="2651985at2759"/>
<dbReference type="AlphaFoldDB" id="A0A401GL69"/>
<feature type="region of interest" description="Disordered" evidence="1">
    <location>
        <begin position="49"/>
        <end position="90"/>
    </location>
</feature>
<accession>A0A401GL69</accession>
<dbReference type="Proteomes" id="UP000287166">
    <property type="component" value="Unassembled WGS sequence"/>
</dbReference>
<evidence type="ECO:0000256" key="1">
    <source>
        <dbReference type="SAM" id="MobiDB-lite"/>
    </source>
</evidence>
<dbReference type="InParanoid" id="A0A401GL69"/>
<feature type="region of interest" description="Disordered" evidence="1">
    <location>
        <begin position="193"/>
        <end position="214"/>
    </location>
</feature>
<comment type="caution">
    <text evidence="2">The sequence shown here is derived from an EMBL/GenBank/DDBJ whole genome shotgun (WGS) entry which is preliminary data.</text>
</comment>
<dbReference type="GeneID" id="38779817"/>
<sequence length="242" mass="27444">MPAIPAWLRARFRQMSLYPPSLEASWYGPIDRLANLVFSDDHYMVKPQTKLRESVYAGEEPNDEEPDDEEPDDEETDDDESSDEGSDEEVHNAELWQEGLSTDSMGKVVQALSRDTKVYIPDFVVVLCDGIRDIPVMCIEVKKNDESQESSIIQLREYMSIIGGKDPHEDFVGMLVLGGRFYTFRFQITKEDDSEGEAQKQVTARRNPTPMGKGWDTAEKLEGAFLTVVKNVAKREKLEAEA</sequence>
<protein>
    <submittedName>
        <fullName evidence="2">Uncharacterized protein</fullName>
    </submittedName>
</protein>
<reference evidence="2 3" key="1">
    <citation type="journal article" date="2018" name="Sci. Rep.">
        <title>Genome sequence of the cauliflower mushroom Sparassis crispa (Hanabiratake) and its association with beneficial usage.</title>
        <authorList>
            <person name="Kiyama R."/>
            <person name="Furutani Y."/>
            <person name="Kawaguchi K."/>
            <person name="Nakanishi T."/>
        </authorList>
    </citation>
    <scope>NUCLEOTIDE SEQUENCE [LARGE SCALE GENOMIC DNA]</scope>
</reference>
<name>A0A401GL69_9APHY</name>
<dbReference type="RefSeq" id="XP_027613813.1">
    <property type="nucleotide sequence ID" value="XM_027758012.1"/>
</dbReference>
<dbReference type="EMBL" id="BFAD01000004">
    <property type="protein sequence ID" value="GBE82900.1"/>
    <property type="molecule type" value="Genomic_DNA"/>
</dbReference>
<feature type="compositionally biased region" description="Acidic residues" evidence="1">
    <location>
        <begin position="60"/>
        <end position="87"/>
    </location>
</feature>
<evidence type="ECO:0000313" key="3">
    <source>
        <dbReference type="Proteomes" id="UP000287166"/>
    </source>
</evidence>
<organism evidence="2 3">
    <name type="scientific">Sparassis crispa</name>
    <dbReference type="NCBI Taxonomy" id="139825"/>
    <lineage>
        <taxon>Eukaryota</taxon>
        <taxon>Fungi</taxon>
        <taxon>Dikarya</taxon>
        <taxon>Basidiomycota</taxon>
        <taxon>Agaricomycotina</taxon>
        <taxon>Agaricomycetes</taxon>
        <taxon>Polyporales</taxon>
        <taxon>Sparassidaceae</taxon>
        <taxon>Sparassis</taxon>
    </lineage>
</organism>
<proteinExistence type="predicted"/>
<keyword evidence="3" id="KW-1185">Reference proteome</keyword>
<evidence type="ECO:0000313" key="2">
    <source>
        <dbReference type="EMBL" id="GBE82900.1"/>
    </source>
</evidence>